<dbReference type="Pfam" id="PF06267">
    <property type="entry name" value="DUF1028"/>
    <property type="match status" value="1"/>
</dbReference>
<comment type="caution">
    <text evidence="3">The sequence shown here is derived from an EMBL/GenBank/DDBJ whole genome shotgun (WGS) entry which is preliminary data.</text>
</comment>
<evidence type="ECO:0000313" key="3">
    <source>
        <dbReference type="EMBL" id="PYE56596.1"/>
    </source>
</evidence>
<reference evidence="3 4" key="1">
    <citation type="submission" date="2018-06" db="EMBL/GenBank/DDBJ databases">
        <title>Genomic Encyclopedia of Type Strains, Phase IV (KMG-IV): sequencing the most valuable type-strain genomes for metagenomic binning, comparative biology and taxonomic classification.</title>
        <authorList>
            <person name="Goeker M."/>
        </authorList>
    </citation>
    <scope>NUCLEOTIDE SEQUENCE [LARGE SCALE GENOMIC DNA]</scope>
    <source>
        <strain evidence="3 4">DSM 18048</strain>
    </source>
</reference>
<dbReference type="PANTHER" id="PTHR39328:SF1">
    <property type="entry name" value="BLL2871 PROTEIN"/>
    <property type="match status" value="1"/>
</dbReference>
<accession>A0A318STN1</accession>
<organism evidence="3 4">
    <name type="scientific">Deinococcus yavapaiensis KR-236</name>
    <dbReference type="NCBI Taxonomy" id="694435"/>
    <lineage>
        <taxon>Bacteria</taxon>
        <taxon>Thermotogati</taxon>
        <taxon>Deinococcota</taxon>
        <taxon>Deinococci</taxon>
        <taxon>Deinococcales</taxon>
        <taxon>Deinococcaceae</taxon>
        <taxon>Deinococcus</taxon>
    </lineage>
</organism>
<dbReference type="InterPro" id="IPR029055">
    <property type="entry name" value="Ntn_hydrolases_N"/>
</dbReference>
<evidence type="ECO:0000256" key="1">
    <source>
        <dbReference type="SAM" id="MobiDB-lite"/>
    </source>
</evidence>
<dbReference type="Gene3D" id="3.60.20.10">
    <property type="entry name" value="Glutamine Phosphoribosylpyrophosphate, subunit 1, domain 1"/>
    <property type="match status" value="1"/>
</dbReference>
<dbReference type="Proteomes" id="UP000248326">
    <property type="component" value="Unassembled WGS sequence"/>
</dbReference>
<evidence type="ECO:0000313" key="4">
    <source>
        <dbReference type="Proteomes" id="UP000248326"/>
    </source>
</evidence>
<sequence length="309" mass="32575">MDERAAEISGSLEYSDGDMKTPRVPRVSTFSIVARDPASGDFGIAVASKFLAVGAVVPGARANVGAVATQSYANLRFVPQGLDLLAAGASPQSVLETFRRTDPDLHTRQFGLVDALGEALTFTGGGCHDWAGGLTGDGVAVQGNLLAGEGVVSDMLRAYQEGEAASFPRRLLAALKAGDGAGGDRRGRQSAALLVVGAGKGYGGTSDVAVDLRVDDHGDPVTELARLMGVHELLFTRPTSTRALTSEDISWLQGVLRTHGLRGGEPSGEWDEETQAGLRTLYGAENLEERFVEGPHVDAEAWAYFRSRY</sequence>
<dbReference type="Pfam" id="PF08823">
    <property type="entry name" value="PG_binding_2"/>
    <property type="match status" value="1"/>
</dbReference>
<protein>
    <submittedName>
        <fullName evidence="3">Putative Ntn-hydrolase superfamily protein</fullName>
    </submittedName>
</protein>
<gene>
    <name evidence="3" type="ORF">DES52_101401</name>
</gene>
<dbReference type="AlphaFoldDB" id="A0A318STN1"/>
<feature type="domain" description="Putative peptidoglycan binding" evidence="2">
    <location>
        <begin position="236"/>
        <end position="304"/>
    </location>
</feature>
<dbReference type="SUPFAM" id="SSF56235">
    <property type="entry name" value="N-terminal nucleophile aminohydrolases (Ntn hydrolases)"/>
    <property type="match status" value="1"/>
</dbReference>
<dbReference type="InterPro" id="IPR010430">
    <property type="entry name" value="DUF1028"/>
</dbReference>
<dbReference type="InterPro" id="IPR014927">
    <property type="entry name" value="PG-bd_2"/>
</dbReference>
<evidence type="ECO:0000259" key="2">
    <source>
        <dbReference type="Pfam" id="PF08823"/>
    </source>
</evidence>
<dbReference type="GO" id="GO:0016787">
    <property type="term" value="F:hydrolase activity"/>
    <property type="evidence" value="ECO:0007669"/>
    <property type="project" value="UniProtKB-KW"/>
</dbReference>
<dbReference type="PANTHER" id="PTHR39328">
    <property type="entry name" value="BLL2871 PROTEIN"/>
    <property type="match status" value="1"/>
</dbReference>
<proteinExistence type="predicted"/>
<feature type="region of interest" description="Disordered" evidence="1">
    <location>
        <begin position="1"/>
        <end position="20"/>
    </location>
</feature>
<keyword evidence="3" id="KW-0378">Hydrolase</keyword>
<dbReference type="EMBL" id="QJSX01000001">
    <property type="protein sequence ID" value="PYE56596.1"/>
    <property type="molecule type" value="Genomic_DNA"/>
</dbReference>
<name>A0A318STN1_9DEIO</name>
<keyword evidence="4" id="KW-1185">Reference proteome</keyword>